<sequence length="101" mass="11146">MHLPGVAVAGLLSLKFHCHQALLCPLLDTGPSTKGPKCTPKACTYWKWKAKREAKKNSTVHGANEWDYHCNCTPIVAMAEDPRDRPPKERPASVIGLNVQN</sequence>
<evidence type="ECO:0000313" key="1">
    <source>
        <dbReference type="EMBL" id="KAG8659781.1"/>
    </source>
</evidence>
<accession>A0ACB7I639</accession>
<protein>
    <submittedName>
        <fullName evidence="1">Uncharacterized protein</fullName>
    </submittedName>
</protein>
<reference evidence="2" key="1">
    <citation type="journal article" date="2016" name="Nat. Biotechnol.">
        <title>Sequencing wild and cultivated cassava and related species reveals extensive interspecific hybridization and genetic diversity.</title>
        <authorList>
            <person name="Bredeson J.V."/>
            <person name="Lyons J.B."/>
            <person name="Prochnik S.E."/>
            <person name="Wu G.A."/>
            <person name="Ha C.M."/>
            <person name="Edsinger-Gonzales E."/>
            <person name="Grimwood J."/>
            <person name="Schmutz J."/>
            <person name="Rabbi I.Y."/>
            <person name="Egesi C."/>
            <person name="Nauluvula P."/>
            <person name="Lebot V."/>
            <person name="Ndunguru J."/>
            <person name="Mkamilo G."/>
            <person name="Bart R.S."/>
            <person name="Setter T.L."/>
            <person name="Gleadow R.M."/>
            <person name="Kulakow P."/>
            <person name="Ferguson M.E."/>
            <person name="Rounsley S."/>
            <person name="Rokhsar D.S."/>
        </authorList>
    </citation>
    <scope>NUCLEOTIDE SEQUENCE [LARGE SCALE GENOMIC DNA]</scope>
    <source>
        <strain evidence="2">cv. AM560-2</strain>
    </source>
</reference>
<evidence type="ECO:0000313" key="2">
    <source>
        <dbReference type="Proteomes" id="UP000091857"/>
    </source>
</evidence>
<keyword evidence="2" id="KW-1185">Reference proteome</keyword>
<comment type="caution">
    <text evidence="1">The sequence shown here is derived from an EMBL/GenBank/DDBJ whole genome shotgun (WGS) entry which is preliminary data.</text>
</comment>
<organism evidence="1 2">
    <name type="scientific">Manihot esculenta</name>
    <name type="common">Cassava</name>
    <name type="synonym">Jatropha manihot</name>
    <dbReference type="NCBI Taxonomy" id="3983"/>
    <lineage>
        <taxon>Eukaryota</taxon>
        <taxon>Viridiplantae</taxon>
        <taxon>Streptophyta</taxon>
        <taxon>Embryophyta</taxon>
        <taxon>Tracheophyta</taxon>
        <taxon>Spermatophyta</taxon>
        <taxon>Magnoliopsida</taxon>
        <taxon>eudicotyledons</taxon>
        <taxon>Gunneridae</taxon>
        <taxon>Pentapetalae</taxon>
        <taxon>rosids</taxon>
        <taxon>fabids</taxon>
        <taxon>Malpighiales</taxon>
        <taxon>Euphorbiaceae</taxon>
        <taxon>Crotonoideae</taxon>
        <taxon>Manihoteae</taxon>
        <taxon>Manihot</taxon>
    </lineage>
</organism>
<dbReference type="Proteomes" id="UP000091857">
    <property type="component" value="Chromosome 2"/>
</dbReference>
<name>A0ACB7I639_MANES</name>
<dbReference type="EMBL" id="CM004388">
    <property type="protein sequence ID" value="KAG8659781.1"/>
    <property type="molecule type" value="Genomic_DNA"/>
</dbReference>
<gene>
    <name evidence="1" type="ORF">MANES_02G076701v8</name>
</gene>
<proteinExistence type="predicted"/>